<accession>A0A0N1IBP1</accession>
<comment type="caution">
    <text evidence="1">The sequence shown here is derived from an EMBL/GenBank/DDBJ whole genome shotgun (WGS) entry which is preliminary data.</text>
</comment>
<keyword evidence="2" id="KW-1185">Reference proteome</keyword>
<proteinExistence type="predicted"/>
<dbReference type="EMBL" id="LADI01007261">
    <property type="protein sequence ID" value="KPJ20655.1"/>
    <property type="molecule type" value="Genomic_DNA"/>
</dbReference>
<name>A0A0N1IBP1_PAPXU</name>
<dbReference type="AlphaFoldDB" id="A0A0N1IBP1"/>
<organism evidence="1 2">
    <name type="scientific">Papilio xuthus</name>
    <name type="common">Asian swallowtail butterfly</name>
    <dbReference type="NCBI Taxonomy" id="66420"/>
    <lineage>
        <taxon>Eukaryota</taxon>
        <taxon>Metazoa</taxon>
        <taxon>Ecdysozoa</taxon>
        <taxon>Arthropoda</taxon>
        <taxon>Hexapoda</taxon>
        <taxon>Insecta</taxon>
        <taxon>Pterygota</taxon>
        <taxon>Neoptera</taxon>
        <taxon>Endopterygota</taxon>
        <taxon>Lepidoptera</taxon>
        <taxon>Glossata</taxon>
        <taxon>Ditrysia</taxon>
        <taxon>Papilionoidea</taxon>
        <taxon>Papilionidae</taxon>
        <taxon>Papilioninae</taxon>
        <taxon>Papilio</taxon>
    </lineage>
</organism>
<gene>
    <name evidence="1" type="ORF">RR46_00016</name>
</gene>
<dbReference type="Proteomes" id="UP000053268">
    <property type="component" value="Unassembled WGS sequence"/>
</dbReference>
<reference evidence="1 2" key="1">
    <citation type="journal article" date="2015" name="Nat. Commun.">
        <title>Outbred genome sequencing and CRISPR/Cas9 gene editing in butterflies.</title>
        <authorList>
            <person name="Li X."/>
            <person name="Fan D."/>
            <person name="Zhang W."/>
            <person name="Liu G."/>
            <person name="Zhang L."/>
            <person name="Zhao L."/>
            <person name="Fang X."/>
            <person name="Chen L."/>
            <person name="Dong Y."/>
            <person name="Chen Y."/>
            <person name="Ding Y."/>
            <person name="Zhao R."/>
            <person name="Feng M."/>
            <person name="Zhu Y."/>
            <person name="Feng Y."/>
            <person name="Jiang X."/>
            <person name="Zhu D."/>
            <person name="Xiang H."/>
            <person name="Feng X."/>
            <person name="Li S."/>
            <person name="Wang J."/>
            <person name="Zhang G."/>
            <person name="Kronforst M.R."/>
            <person name="Wang W."/>
        </authorList>
    </citation>
    <scope>NUCLEOTIDE SEQUENCE [LARGE SCALE GENOMIC DNA]</scope>
    <source>
        <strain evidence="1">Ya'a_city_454_Px</strain>
        <tissue evidence="1">Whole body</tissue>
    </source>
</reference>
<dbReference type="STRING" id="66420.A0A0N1IBP1"/>
<evidence type="ECO:0000313" key="1">
    <source>
        <dbReference type="EMBL" id="KPJ20655.1"/>
    </source>
</evidence>
<protein>
    <submittedName>
        <fullName evidence="1">Uncharacterized protein</fullName>
    </submittedName>
</protein>
<evidence type="ECO:0000313" key="2">
    <source>
        <dbReference type="Proteomes" id="UP000053268"/>
    </source>
</evidence>
<sequence>MAAASGCGAVRCAHCGAFAQTQEDIVATDTGIELLEPTHPMTANRLKASIGDLWLQSAKHARKAGIYQQVRQILFPYRTFVVHTVGKIYA</sequence>